<reference evidence="1" key="2">
    <citation type="submission" date="2025-09" db="UniProtKB">
        <authorList>
            <consortium name="EnsemblPlants"/>
        </authorList>
    </citation>
    <scope>IDENTIFICATION</scope>
</reference>
<evidence type="ECO:0000313" key="1">
    <source>
        <dbReference type="EnsemblPlants" id="AVESA.00010b.r2.4CG1292730.1.CDS"/>
    </source>
</evidence>
<keyword evidence="2" id="KW-1185">Reference proteome</keyword>
<protein>
    <submittedName>
        <fullName evidence="1">Uncharacterized protein</fullName>
    </submittedName>
</protein>
<evidence type="ECO:0000313" key="2">
    <source>
        <dbReference type="Proteomes" id="UP001732700"/>
    </source>
</evidence>
<sequence length="171" mass="20082">MSSSSSRATSRIKNSLCMEMPIFLYPRCWAGVDRRLSRTSKNTNRLFYVCSANGVKRFFLWVDVLAQTLMNELVEEHEEWLPILPQTIAAVARARAEEIEGGALIDREVATELIRMNRKIRKLEEQSQIYNYIWAFVGGMVIVLGVMLKLYEKAWIREEFLRLKLYEKWLK</sequence>
<accession>A0ACD5WTN5</accession>
<proteinExistence type="predicted"/>
<dbReference type="EnsemblPlants" id="AVESA.00010b.r2.4CG1292730.1">
    <property type="protein sequence ID" value="AVESA.00010b.r2.4CG1292730.1.CDS"/>
    <property type="gene ID" value="AVESA.00010b.r2.4CG1292730"/>
</dbReference>
<reference evidence="1" key="1">
    <citation type="submission" date="2021-05" db="EMBL/GenBank/DDBJ databases">
        <authorList>
            <person name="Scholz U."/>
            <person name="Mascher M."/>
            <person name="Fiebig A."/>
        </authorList>
    </citation>
    <scope>NUCLEOTIDE SEQUENCE [LARGE SCALE GENOMIC DNA]</scope>
</reference>
<dbReference type="Proteomes" id="UP001732700">
    <property type="component" value="Chromosome 4C"/>
</dbReference>
<organism evidence="1 2">
    <name type="scientific">Avena sativa</name>
    <name type="common">Oat</name>
    <dbReference type="NCBI Taxonomy" id="4498"/>
    <lineage>
        <taxon>Eukaryota</taxon>
        <taxon>Viridiplantae</taxon>
        <taxon>Streptophyta</taxon>
        <taxon>Embryophyta</taxon>
        <taxon>Tracheophyta</taxon>
        <taxon>Spermatophyta</taxon>
        <taxon>Magnoliopsida</taxon>
        <taxon>Liliopsida</taxon>
        <taxon>Poales</taxon>
        <taxon>Poaceae</taxon>
        <taxon>BOP clade</taxon>
        <taxon>Pooideae</taxon>
        <taxon>Poodae</taxon>
        <taxon>Poeae</taxon>
        <taxon>Poeae Chloroplast Group 1 (Aveneae type)</taxon>
        <taxon>Aveninae</taxon>
        <taxon>Avena</taxon>
    </lineage>
</organism>
<name>A0ACD5WTN5_AVESA</name>